<accession>A0A540VBI0</accession>
<dbReference type="AlphaFoldDB" id="A0A540VBI0"/>
<sequence>MTAQFVPGKTVEVPEIQFKEEVVLPAARTAVIVVDMQNDFVKPGGTLVVPAAEATVAQIQELLGRARAAGAHIAYTQDTHYPGDKEWQIWPEHCRAESWGWQIIDELQPQEGDLVCRKSRYDGFYDTWLDHYLSRVWQVEHLVIVGTVSSICVLHTAASAGLRWFHVVTPADGISALTEFDQALTLRQISWLYVGEVVRSVQNIRFT</sequence>
<gene>
    <name evidence="3" type="ORF">FKZ61_17980</name>
</gene>
<dbReference type="Proteomes" id="UP000317371">
    <property type="component" value="Unassembled WGS sequence"/>
</dbReference>
<dbReference type="EMBL" id="VIGC01000027">
    <property type="protein sequence ID" value="TQE94120.1"/>
    <property type="molecule type" value="Genomic_DNA"/>
</dbReference>
<dbReference type="InterPro" id="IPR000868">
    <property type="entry name" value="Isochorismatase-like_dom"/>
</dbReference>
<keyword evidence="1 3" id="KW-0378">Hydrolase</keyword>
<dbReference type="InterPro" id="IPR050272">
    <property type="entry name" value="Isochorismatase-like_hydrls"/>
</dbReference>
<feature type="domain" description="Isochorismatase-like" evidence="2">
    <location>
        <begin position="29"/>
        <end position="198"/>
    </location>
</feature>
<evidence type="ECO:0000259" key="2">
    <source>
        <dbReference type="Pfam" id="PF00857"/>
    </source>
</evidence>
<dbReference type="PANTHER" id="PTHR43540:SF6">
    <property type="entry name" value="ISOCHORISMATASE-LIKE DOMAIN-CONTAINING PROTEIN"/>
    <property type="match status" value="1"/>
</dbReference>
<dbReference type="RefSeq" id="WP_141611548.1">
    <property type="nucleotide sequence ID" value="NZ_VIGC02000027.1"/>
</dbReference>
<dbReference type="CDD" id="cd00431">
    <property type="entry name" value="cysteine_hydrolases"/>
    <property type="match status" value="1"/>
</dbReference>
<dbReference type="InterPro" id="IPR036380">
    <property type="entry name" value="Isochorismatase-like_sf"/>
</dbReference>
<organism evidence="3 4">
    <name type="scientific">Litorilinea aerophila</name>
    <dbReference type="NCBI Taxonomy" id="1204385"/>
    <lineage>
        <taxon>Bacteria</taxon>
        <taxon>Bacillati</taxon>
        <taxon>Chloroflexota</taxon>
        <taxon>Caldilineae</taxon>
        <taxon>Caldilineales</taxon>
        <taxon>Caldilineaceae</taxon>
        <taxon>Litorilinea</taxon>
    </lineage>
</organism>
<dbReference type="FunCoup" id="A0A540VBI0">
    <property type="interactions" value="11"/>
</dbReference>
<name>A0A540VBI0_9CHLR</name>
<reference evidence="3 4" key="1">
    <citation type="submission" date="2019-06" db="EMBL/GenBank/DDBJ databases">
        <title>Genome sequence of Litorilinea aerophila BAA-2444.</title>
        <authorList>
            <person name="Maclea K.S."/>
            <person name="Maurais E.G."/>
            <person name="Iannazzi L.C."/>
        </authorList>
    </citation>
    <scope>NUCLEOTIDE SEQUENCE [LARGE SCALE GENOMIC DNA]</scope>
    <source>
        <strain evidence="3 4">ATCC BAA-2444</strain>
    </source>
</reference>
<protein>
    <submittedName>
        <fullName evidence="3">Cysteine hydrolase</fullName>
    </submittedName>
</protein>
<keyword evidence="4" id="KW-1185">Reference proteome</keyword>
<dbReference type="GO" id="GO:0016787">
    <property type="term" value="F:hydrolase activity"/>
    <property type="evidence" value="ECO:0007669"/>
    <property type="project" value="UniProtKB-KW"/>
</dbReference>
<dbReference type="Gene3D" id="3.40.50.850">
    <property type="entry name" value="Isochorismatase-like"/>
    <property type="match status" value="1"/>
</dbReference>
<dbReference type="InParanoid" id="A0A540VBI0"/>
<dbReference type="SUPFAM" id="SSF52499">
    <property type="entry name" value="Isochorismatase-like hydrolases"/>
    <property type="match status" value="1"/>
</dbReference>
<evidence type="ECO:0000313" key="4">
    <source>
        <dbReference type="Proteomes" id="UP000317371"/>
    </source>
</evidence>
<evidence type="ECO:0000313" key="3">
    <source>
        <dbReference type="EMBL" id="TQE94120.1"/>
    </source>
</evidence>
<comment type="caution">
    <text evidence="3">The sequence shown here is derived from an EMBL/GenBank/DDBJ whole genome shotgun (WGS) entry which is preliminary data.</text>
</comment>
<dbReference type="Pfam" id="PF00857">
    <property type="entry name" value="Isochorismatase"/>
    <property type="match status" value="1"/>
</dbReference>
<dbReference type="PANTHER" id="PTHR43540">
    <property type="entry name" value="PEROXYUREIDOACRYLATE/UREIDOACRYLATE AMIDOHYDROLASE-RELATED"/>
    <property type="match status" value="1"/>
</dbReference>
<evidence type="ECO:0000256" key="1">
    <source>
        <dbReference type="ARBA" id="ARBA00022801"/>
    </source>
</evidence>
<proteinExistence type="predicted"/>
<dbReference type="OrthoDB" id="257098at2"/>